<dbReference type="Proteomes" id="UP001555786">
    <property type="component" value="Unassembled WGS sequence"/>
</dbReference>
<protein>
    <submittedName>
        <fullName evidence="1">Uncharacterized protein</fullName>
    </submittedName>
</protein>
<reference evidence="1 2" key="1">
    <citation type="submission" date="2024-07" db="EMBL/GenBank/DDBJ databases">
        <title>Description of Labrys sedimenti sp. nov., isolated from a diclofenac-degrading enrichment culture.</title>
        <authorList>
            <person name="Tancsics A."/>
            <person name="Csepanyi A."/>
        </authorList>
    </citation>
    <scope>NUCLEOTIDE SEQUENCE [LARGE SCALE GENOMIC DNA]</scope>
    <source>
        <strain evidence="1 2">LMG 23578</strain>
    </source>
</reference>
<accession>A0ABV3PG35</accession>
<proteinExistence type="predicted"/>
<evidence type="ECO:0000313" key="2">
    <source>
        <dbReference type="Proteomes" id="UP001555786"/>
    </source>
</evidence>
<keyword evidence="2" id="KW-1185">Reference proteome</keyword>
<gene>
    <name evidence="1" type="ORF">ABXS05_03505</name>
</gene>
<dbReference type="RefSeq" id="WP_367622946.1">
    <property type="nucleotide sequence ID" value="NZ_JBFNQD010000001.1"/>
</dbReference>
<sequence>MTRPAFEPAAEDLETSVDDAIAACEGDARAAVRALLVALDHCRAELEQRNEDIAQLAQDISRGYSRGRWEGLLTDGDVTISDKSDD</sequence>
<name>A0ABV3PG35_9HYPH</name>
<dbReference type="EMBL" id="JBFNQD010000001">
    <property type="protein sequence ID" value="MEW9304590.1"/>
    <property type="molecule type" value="Genomic_DNA"/>
</dbReference>
<evidence type="ECO:0000313" key="1">
    <source>
        <dbReference type="EMBL" id="MEW9304590.1"/>
    </source>
</evidence>
<comment type="caution">
    <text evidence="1">The sequence shown here is derived from an EMBL/GenBank/DDBJ whole genome shotgun (WGS) entry which is preliminary data.</text>
</comment>
<organism evidence="1 2">
    <name type="scientific">Labrys neptuniae</name>
    <dbReference type="NCBI Taxonomy" id="376174"/>
    <lineage>
        <taxon>Bacteria</taxon>
        <taxon>Pseudomonadati</taxon>
        <taxon>Pseudomonadota</taxon>
        <taxon>Alphaproteobacteria</taxon>
        <taxon>Hyphomicrobiales</taxon>
        <taxon>Xanthobacteraceae</taxon>
        <taxon>Labrys</taxon>
    </lineage>
</organism>